<evidence type="ECO:0000256" key="1">
    <source>
        <dbReference type="SAM" id="SignalP"/>
    </source>
</evidence>
<evidence type="ECO:0000313" key="3">
    <source>
        <dbReference type="Proteomes" id="UP000612233"/>
    </source>
</evidence>
<protein>
    <submittedName>
        <fullName evidence="2">DUF2911 domain-containing protein</fullName>
    </submittedName>
</protein>
<gene>
    <name evidence="2" type="ORF">IC235_06965</name>
</gene>
<comment type="caution">
    <text evidence="2">The sequence shown here is derived from an EMBL/GenBank/DDBJ whole genome shotgun (WGS) entry which is preliminary data.</text>
</comment>
<dbReference type="RefSeq" id="WP_191004451.1">
    <property type="nucleotide sequence ID" value="NZ_JACXAD010000006.1"/>
</dbReference>
<dbReference type="EMBL" id="JACXAD010000006">
    <property type="protein sequence ID" value="MBD2767629.1"/>
    <property type="molecule type" value="Genomic_DNA"/>
</dbReference>
<proteinExistence type="predicted"/>
<organism evidence="2 3">
    <name type="scientific">Hymenobacter montanus</name>
    <dbReference type="NCBI Taxonomy" id="2771359"/>
    <lineage>
        <taxon>Bacteria</taxon>
        <taxon>Pseudomonadati</taxon>
        <taxon>Bacteroidota</taxon>
        <taxon>Cytophagia</taxon>
        <taxon>Cytophagales</taxon>
        <taxon>Hymenobacteraceae</taxon>
        <taxon>Hymenobacter</taxon>
    </lineage>
</organism>
<dbReference type="Pfam" id="PF11138">
    <property type="entry name" value="DUF2911"/>
    <property type="match status" value="1"/>
</dbReference>
<name>A0A927BCH4_9BACT</name>
<dbReference type="AlphaFoldDB" id="A0A927BCH4"/>
<keyword evidence="3" id="KW-1185">Reference proteome</keyword>
<dbReference type="Proteomes" id="UP000612233">
    <property type="component" value="Unassembled WGS sequence"/>
</dbReference>
<reference evidence="2" key="1">
    <citation type="submission" date="2020-09" db="EMBL/GenBank/DDBJ databases">
        <authorList>
            <person name="Kim M.K."/>
        </authorList>
    </citation>
    <scope>NUCLEOTIDE SEQUENCE</scope>
    <source>
        <strain evidence="2">BT664</strain>
    </source>
</reference>
<accession>A0A927BCH4</accession>
<keyword evidence="1" id="KW-0732">Signal</keyword>
<dbReference type="InterPro" id="IPR021314">
    <property type="entry name" value="DUF2911"/>
</dbReference>
<feature type="chain" id="PRO_5037243077" evidence="1">
    <location>
        <begin position="27"/>
        <end position="305"/>
    </location>
</feature>
<evidence type="ECO:0000313" key="2">
    <source>
        <dbReference type="EMBL" id="MBD2767629.1"/>
    </source>
</evidence>
<sequence length="305" mass="33027">MSKHLLNFSATLATAATLLAAPAAQAQIVTPQPSPKSTVTQRVGLTDVTIVYSRPSVKGRKIFGQVVPFGKRWRTGANATTTIKFSDDVTVEGKKVPAGEYGIYTIPNKAEWLVVLNKSTKQGADVDGFKDDQDVARFTIKPYQLPGYIGPNAPTKDLGKVETFTIDFTDLTPATANVAMEWEVTGVKFKITADVDAKVMAQIDEKIIKNAAPTPADLAAAAVYYYDNNKDPKQALAWMEKANASDAKFWNLHTEAKIRLKMKDYAGAAKAAEASKKAALAATPPNGEYVKMNEDLLAEVKKKGK</sequence>
<feature type="signal peptide" evidence="1">
    <location>
        <begin position="1"/>
        <end position="26"/>
    </location>
</feature>